<dbReference type="PANTHER" id="PTHR31571:SF1">
    <property type="entry name" value="ALTERED INHERITANCE OF MITOCHONDRIA PROTEIN 6"/>
    <property type="match status" value="1"/>
</dbReference>
<gene>
    <name evidence="3" type="ORF">RHOBADRAFT_47018</name>
</gene>
<evidence type="ECO:0000256" key="1">
    <source>
        <dbReference type="ARBA" id="ARBA00008858"/>
    </source>
</evidence>
<evidence type="ECO:0000256" key="2">
    <source>
        <dbReference type="ARBA" id="ARBA00014286"/>
    </source>
</evidence>
<evidence type="ECO:0000313" key="3">
    <source>
        <dbReference type="EMBL" id="KPV72176.1"/>
    </source>
</evidence>
<dbReference type="GeneID" id="28975357"/>
<name>A0A0P9F974_RHOGW</name>
<proteinExistence type="inferred from homology"/>
<dbReference type="GO" id="GO:0008081">
    <property type="term" value="F:phosphoric diester hydrolase activity"/>
    <property type="evidence" value="ECO:0007669"/>
    <property type="project" value="InterPro"/>
</dbReference>
<dbReference type="InterPro" id="IPR051236">
    <property type="entry name" value="HAT_RTT109-like"/>
</dbReference>
<dbReference type="PANTHER" id="PTHR31571">
    <property type="entry name" value="ALTERED INHERITANCE OF MITOCHONDRIA PROTEIN 6"/>
    <property type="match status" value="1"/>
</dbReference>
<dbReference type="EMBL" id="KQ474088">
    <property type="protein sequence ID" value="KPV72176.1"/>
    <property type="molecule type" value="Genomic_DNA"/>
</dbReference>
<keyword evidence="4" id="KW-1185">Reference proteome</keyword>
<protein>
    <recommendedName>
        <fullName evidence="2">Altered inheritance of mitochondria protein 6</fullName>
    </recommendedName>
</protein>
<comment type="similarity">
    <text evidence="1">Belongs to the AIM6 family.</text>
</comment>
<dbReference type="STRING" id="578459.A0A0P9F974"/>
<dbReference type="OrthoDB" id="4153866at2759"/>
<sequence>MVYIPLVSTLAPAADSAAASGNSAVLFARSTMAAISGLLVQSGLPQLNYPTSLTKGIVPKNIHSHNDYTRPVPLLDALAVGAKSVEADIHLVEGKLLVGHKSVSLTSSRTLEELYLDPILEIIKLQNPASPFASGSETAALTNGVFDYDPEQSLQLLLDYKTDPSALHPAVIDALAQFRALNLLTTFNSTSGTLTTRPLTITCTGNCDLALVSSQTPLRDIFLDAPLEDIANPAYTTAVTLMASTSFKHMFGWLDSFDVDADKAQGIAELVHAAREKGIKTRFWETPSWPAFVRDDVWRGLLKAGVDWLNVDDLRGAASL</sequence>
<dbReference type="SUPFAM" id="SSF51695">
    <property type="entry name" value="PLC-like phosphodiesterases"/>
    <property type="match status" value="1"/>
</dbReference>
<dbReference type="InterPro" id="IPR017946">
    <property type="entry name" value="PLC-like_Pdiesterase_TIM-brl"/>
</dbReference>
<evidence type="ECO:0000313" key="4">
    <source>
        <dbReference type="Proteomes" id="UP000053890"/>
    </source>
</evidence>
<dbReference type="Proteomes" id="UP000053890">
    <property type="component" value="Unassembled WGS sequence"/>
</dbReference>
<reference evidence="3 4" key="1">
    <citation type="journal article" date="2015" name="Front. Microbiol.">
        <title>Genome sequence of the plant growth promoting endophytic yeast Rhodotorula graminis WP1.</title>
        <authorList>
            <person name="Firrincieli A."/>
            <person name="Otillar R."/>
            <person name="Salamov A."/>
            <person name="Schmutz J."/>
            <person name="Khan Z."/>
            <person name="Redman R.S."/>
            <person name="Fleck N.D."/>
            <person name="Lindquist E."/>
            <person name="Grigoriev I.V."/>
            <person name="Doty S.L."/>
        </authorList>
    </citation>
    <scope>NUCLEOTIDE SEQUENCE [LARGE SCALE GENOMIC DNA]</scope>
    <source>
        <strain evidence="3 4">WP1</strain>
    </source>
</reference>
<dbReference type="AlphaFoldDB" id="A0A0P9F974"/>
<accession>A0A0P9F974</accession>
<dbReference type="Gene3D" id="3.20.20.190">
    <property type="entry name" value="Phosphatidylinositol (PI) phosphodiesterase"/>
    <property type="match status" value="1"/>
</dbReference>
<dbReference type="RefSeq" id="XP_018268225.1">
    <property type="nucleotide sequence ID" value="XM_018414909.1"/>
</dbReference>
<dbReference type="GO" id="GO:0006629">
    <property type="term" value="P:lipid metabolic process"/>
    <property type="evidence" value="ECO:0007669"/>
    <property type="project" value="InterPro"/>
</dbReference>
<dbReference type="OMA" id="HANYLTT"/>
<organism evidence="3 4">
    <name type="scientific">Rhodotorula graminis (strain WP1)</name>
    <dbReference type="NCBI Taxonomy" id="578459"/>
    <lineage>
        <taxon>Eukaryota</taxon>
        <taxon>Fungi</taxon>
        <taxon>Dikarya</taxon>
        <taxon>Basidiomycota</taxon>
        <taxon>Pucciniomycotina</taxon>
        <taxon>Microbotryomycetes</taxon>
        <taxon>Sporidiobolales</taxon>
        <taxon>Sporidiobolaceae</taxon>
        <taxon>Rhodotorula</taxon>
    </lineage>
</organism>